<feature type="region of interest" description="Disordered" evidence="1">
    <location>
        <begin position="1"/>
        <end position="20"/>
    </location>
</feature>
<sequence length="67" mass="7945">MSALYNKNMDNHTEKQGEDLGPPSCFFLYIFKPYGYMVAFFESYTTIFSDVCIRKWEQMNTMVKISH</sequence>
<evidence type="ECO:0000313" key="3">
    <source>
        <dbReference type="Proteomes" id="UP000187134"/>
    </source>
</evidence>
<dbReference type="Proteomes" id="UP000187134">
    <property type="component" value="Unassembled WGS sequence"/>
</dbReference>
<protein>
    <submittedName>
        <fullName evidence="2">Uncharacterized protein</fullName>
    </submittedName>
</protein>
<reference evidence="2 3" key="1">
    <citation type="submission" date="2016-11" db="EMBL/GenBank/DDBJ databases">
        <title>Paenibacillus species isolates.</title>
        <authorList>
            <person name="Beno S.M."/>
        </authorList>
    </citation>
    <scope>NUCLEOTIDE SEQUENCE [LARGE SCALE GENOMIC DNA]</scope>
    <source>
        <strain evidence="2 3">FSL H8-0246</strain>
    </source>
</reference>
<feature type="compositionally biased region" description="Basic and acidic residues" evidence="1">
    <location>
        <begin position="9"/>
        <end position="18"/>
    </location>
</feature>
<dbReference type="EMBL" id="MRTJ01000023">
    <property type="protein sequence ID" value="OMF06142.1"/>
    <property type="molecule type" value="Genomic_DNA"/>
</dbReference>
<gene>
    <name evidence="2" type="ORF">BK131_28045</name>
</gene>
<accession>A0A1R1BG56</accession>
<evidence type="ECO:0000256" key="1">
    <source>
        <dbReference type="SAM" id="MobiDB-lite"/>
    </source>
</evidence>
<proteinExistence type="predicted"/>
<comment type="caution">
    <text evidence="2">The sequence shown here is derived from an EMBL/GenBank/DDBJ whole genome shotgun (WGS) entry which is preliminary data.</text>
</comment>
<name>A0A1R1BG56_PAEAM</name>
<evidence type="ECO:0000313" key="2">
    <source>
        <dbReference type="EMBL" id="OMF06142.1"/>
    </source>
</evidence>
<organism evidence="2 3">
    <name type="scientific">Paenibacillus amylolyticus</name>
    <dbReference type="NCBI Taxonomy" id="1451"/>
    <lineage>
        <taxon>Bacteria</taxon>
        <taxon>Bacillati</taxon>
        <taxon>Bacillota</taxon>
        <taxon>Bacilli</taxon>
        <taxon>Bacillales</taxon>
        <taxon>Paenibacillaceae</taxon>
        <taxon>Paenibacillus</taxon>
    </lineage>
</organism>
<dbReference type="AlphaFoldDB" id="A0A1R1BG56"/>